<dbReference type="NCBIfam" id="NF004951">
    <property type="entry name" value="PRK06299.1-1"/>
    <property type="match status" value="1"/>
</dbReference>
<organism evidence="10 11">
    <name type="scientific">Thalassotalea marina</name>
    <dbReference type="NCBI Taxonomy" id="1673741"/>
    <lineage>
        <taxon>Bacteria</taxon>
        <taxon>Pseudomonadati</taxon>
        <taxon>Pseudomonadota</taxon>
        <taxon>Gammaproteobacteria</taxon>
        <taxon>Alteromonadales</taxon>
        <taxon>Colwelliaceae</taxon>
        <taxon>Thalassotalea</taxon>
    </lineage>
</organism>
<proteinExistence type="inferred from homology"/>
<dbReference type="InterPro" id="IPR050437">
    <property type="entry name" value="Ribos_protein_bS1-like"/>
</dbReference>
<evidence type="ECO:0000256" key="5">
    <source>
        <dbReference type="ARBA" id="ARBA00023274"/>
    </source>
</evidence>
<dbReference type="PANTHER" id="PTHR10724">
    <property type="entry name" value="30S RIBOSOMAL PROTEIN S1"/>
    <property type="match status" value="1"/>
</dbReference>
<dbReference type="Pfam" id="PF00575">
    <property type="entry name" value="S1"/>
    <property type="match status" value="6"/>
</dbReference>
<sequence length="569" mass="62817">MTHASGLDNFRVHIHNMTENFAQLFEESLKEIETRPGSIIKGTVVAISKDNVLVDAGLKSESVISIDQFKNSAGEVEINVGDEIDVALDATDDGFGETVLSREKAKRHEAWQVLEKAYEEKETVIGVINGKVKGGFTVEVSNIRAFLPGSLVDVRPVRDTAHLEGKDLEFKVIKLDQKRNNVVVSRRAVIESESSVERDALLESLAEGMEVKGIVKNLTDYGAFVDLGGIDGLLHITDMAWKRVKHPSEIVNVGDEIQVKVLKFDRERTRVSLGMKQLGEDPWVAIANRYPEGSKLSGRVTNLTDYGCFVEIQEGVEGLVHVSEMDWTNKNIHPSKVVNLGDTVEVMVLEIDEERRRISLGLKQCVPNPWEEFAKNFSKGDKVSGKIKSITDFGIFIGLDGGIDGLVHLSDISWNGGEEAVREYKKGDEISAVVLQVDPERERISLGVKQTEDDPFNMYLTDNKKGAIVTGKVVEVDAKGAKVELAEGVEGYLRVSDISRDRIEDATTELSVGDDVETKFMGVDRKNRTISLSIKAKDQADEREAIESLNQTEDTGLSAMAEAFKNAKS</sequence>
<keyword evidence="2" id="KW-0677">Repeat</keyword>
<keyword evidence="5" id="KW-0687">Ribonucleoprotein</keyword>
<dbReference type="NCBIfam" id="TIGR00717">
    <property type="entry name" value="rpsA"/>
    <property type="match status" value="1"/>
</dbReference>
<evidence type="ECO:0000256" key="8">
    <source>
        <dbReference type="PROSITE-ProRule" id="PRU00182"/>
    </source>
</evidence>
<dbReference type="Proteomes" id="UP000623842">
    <property type="component" value="Unassembled WGS sequence"/>
</dbReference>
<dbReference type="CDD" id="cd04465">
    <property type="entry name" value="S1_RPS1_repeat_ec2_hs2"/>
    <property type="match status" value="1"/>
</dbReference>
<dbReference type="FunFam" id="2.40.50.140:FF:000018">
    <property type="entry name" value="30S ribosomal protein S1"/>
    <property type="match status" value="1"/>
</dbReference>
<keyword evidence="3 8" id="KW-0694">RNA-binding</keyword>
<reference evidence="10" key="2">
    <citation type="submission" date="2020-09" db="EMBL/GenBank/DDBJ databases">
        <authorList>
            <person name="Sun Q."/>
            <person name="Kim S."/>
        </authorList>
    </citation>
    <scope>NUCLEOTIDE SEQUENCE</scope>
    <source>
        <strain evidence="10">KCTC 42731</strain>
    </source>
</reference>
<evidence type="ECO:0000256" key="4">
    <source>
        <dbReference type="ARBA" id="ARBA00022980"/>
    </source>
</evidence>
<name>A0A919BIE3_9GAMM</name>
<dbReference type="CDD" id="cd05689">
    <property type="entry name" value="S1_RPS1_repeat_ec4"/>
    <property type="match status" value="1"/>
</dbReference>
<dbReference type="AlphaFoldDB" id="A0A919BIE3"/>
<dbReference type="GO" id="GO:0003735">
    <property type="term" value="F:structural constituent of ribosome"/>
    <property type="evidence" value="ECO:0007669"/>
    <property type="project" value="InterPro"/>
</dbReference>
<dbReference type="FunFam" id="2.40.50.140:FF:000011">
    <property type="entry name" value="30S ribosomal protein S1"/>
    <property type="match status" value="1"/>
</dbReference>
<dbReference type="InterPro" id="IPR012340">
    <property type="entry name" value="NA-bd_OB-fold"/>
</dbReference>
<dbReference type="Gene3D" id="2.40.50.140">
    <property type="entry name" value="Nucleic acid-binding proteins"/>
    <property type="match status" value="6"/>
</dbReference>
<evidence type="ECO:0000313" key="10">
    <source>
        <dbReference type="EMBL" id="GHF93234.1"/>
    </source>
</evidence>
<feature type="domain" description="S1 motif" evidence="9">
    <location>
        <begin position="121"/>
        <end position="187"/>
    </location>
</feature>
<evidence type="ECO:0000256" key="2">
    <source>
        <dbReference type="ARBA" id="ARBA00022737"/>
    </source>
</evidence>
<feature type="domain" description="S1 motif" evidence="9">
    <location>
        <begin position="37"/>
        <end position="103"/>
    </location>
</feature>
<feature type="domain" description="S1 motif" evidence="9">
    <location>
        <begin position="293"/>
        <end position="363"/>
    </location>
</feature>
<dbReference type="InterPro" id="IPR003029">
    <property type="entry name" value="S1_domain"/>
</dbReference>
<dbReference type="FunFam" id="2.40.50.140:FF:000021">
    <property type="entry name" value="30S ribosomal protein S1"/>
    <property type="match status" value="1"/>
</dbReference>
<evidence type="ECO:0000259" key="9">
    <source>
        <dbReference type="PROSITE" id="PS50126"/>
    </source>
</evidence>
<dbReference type="CDD" id="cd05687">
    <property type="entry name" value="S1_RPS1_repeat_ec1_hs1"/>
    <property type="match status" value="1"/>
</dbReference>
<dbReference type="GO" id="GO:0022627">
    <property type="term" value="C:cytosolic small ribosomal subunit"/>
    <property type="evidence" value="ECO:0007669"/>
    <property type="project" value="TreeGrafter"/>
</dbReference>
<dbReference type="GO" id="GO:0006412">
    <property type="term" value="P:translation"/>
    <property type="evidence" value="ECO:0007669"/>
    <property type="project" value="InterPro"/>
</dbReference>
<evidence type="ECO:0000313" key="11">
    <source>
        <dbReference type="Proteomes" id="UP000623842"/>
    </source>
</evidence>
<dbReference type="InterPro" id="IPR035104">
    <property type="entry name" value="Ribosomal_protein_S1-like"/>
</dbReference>
<keyword evidence="4 10" id="KW-0689">Ribosomal protein</keyword>
<dbReference type="FunFam" id="2.40.50.140:FF:000036">
    <property type="entry name" value="30S ribosomal protein S1"/>
    <property type="match status" value="1"/>
</dbReference>
<dbReference type="FunFam" id="2.40.50.140:FF:000017">
    <property type="entry name" value="30S ribosomal protein S1"/>
    <property type="match status" value="1"/>
</dbReference>
<protein>
    <recommendedName>
        <fullName evidence="6">Small ribosomal subunit protein bS1</fullName>
    </recommendedName>
    <alternativeName>
        <fullName evidence="7">30S ribosomal protein S1</fullName>
    </alternativeName>
</protein>
<dbReference type="CDD" id="cd05688">
    <property type="entry name" value="S1_RPS1_repeat_ec3"/>
    <property type="match status" value="1"/>
</dbReference>
<dbReference type="NCBIfam" id="NF004952">
    <property type="entry name" value="PRK06299.1-2"/>
    <property type="match status" value="1"/>
</dbReference>
<dbReference type="NCBIfam" id="NF004954">
    <property type="entry name" value="PRK06299.1-4"/>
    <property type="match status" value="1"/>
</dbReference>
<gene>
    <name evidence="10" type="primary">rpsA</name>
    <name evidence="10" type="ORF">GCM10017161_21890</name>
</gene>
<dbReference type="PROSITE" id="PS50126">
    <property type="entry name" value="S1"/>
    <property type="match status" value="6"/>
</dbReference>
<feature type="domain" description="S1 motif" evidence="9">
    <location>
        <begin position="208"/>
        <end position="276"/>
    </location>
</feature>
<feature type="domain" description="S1 motif" evidence="9">
    <location>
        <begin position="466"/>
        <end position="535"/>
    </location>
</feature>
<dbReference type="EMBL" id="BNCK01000004">
    <property type="protein sequence ID" value="GHF93234.1"/>
    <property type="molecule type" value="Genomic_DNA"/>
</dbReference>
<dbReference type="CDD" id="cd05691">
    <property type="entry name" value="S1_RPS1_repeat_ec6"/>
    <property type="match status" value="1"/>
</dbReference>
<dbReference type="PROSITE" id="PS50889">
    <property type="entry name" value="S4"/>
    <property type="match status" value="1"/>
</dbReference>
<dbReference type="InterPro" id="IPR000110">
    <property type="entry name" value="Ribosomal_bS1"/>
</dbReference>
<keyword evidence="11" id="KW-1185">Reference proteome</keyword>
<evidence type="ECO:0000256" key="6">
    <source>
        <dbReference type="ARBA" id="ARBA00035293"/>
    </source>
</evidence>
<evidence type="ECO:0000256" key="7">
    <source>
        <dbReference type="ARBA" id="ARBA00035517"/>
    </source>
</evidence>
<comment type="caution">
    <text evidence="10">The sequence shown here is derived from an EMBL/GenBank/DDBJ whole genome shotgun (WGS) entry which is preliminary data.</text>
</comment>
<dbReference type="FunFam" id="2.40.50.140:FF:000016">
    <property type="entry name" value="30S ribosomal protein S1"/>
    <property type="match status" value="1"/>
</dbReference>
<comment type="similarity">
    <text evidence="1">Belongs to the bacterial ribosomal protein bS1 family.</text>
</comment>
<feature type="domain" description="S1 motif" evidence="9">
    <location>
        <begin position="380"/>
        <end position="449"/>
    </location>
</feature>
<reference evidence="10" key="1">
    <citation type="journal article" date="2014" name="Int. J. Syst. Evol. Microbiol.">
        <title>Complete genome sequence of Corynebacterium casei LMG S-19264T (=DSM 44701T), isolated from a smear-ripened cheese.</title>
        <authorList>
            <consortium name="US DOE Joint Genome Institute (JGI-PGF)"/>
            <person name="Walter F."/>
            <person name="Albersmeier A."/>
            <person name="Kalinowski J."/>
            <person name="Ruckert C."/>
        </authorList>
    </citation>
    <scope>NUCLEOTIDE SEQUENCE</scope>
    <source>
        <strain evidence="10">KCTC 42731</strain>
    </source>
</reference>
<dbReference type="PRINTS" id="PR00681">
    <property type="entry name" value="RIBOSOMALS1"/>
</dbReference>
<dbReference type="SUPFAM" id="SSF50249">
    <property type="entry name" value="Nucleic acid-binding proteins"/>
    <property type="match status" value="6"/>
</dbReference>
<dbReference type="PANTHER" id="PTHR10724:SF7">
    <property type="entry name" value="SMALL RIBOSOMAL SUBUNIT PROTEIN BS1C"/>
    <property type="match status" value="1"/>
</dbReference>
<evidence type="ECO:0000256" key="3">
    <source>
        <dbReference type="ARBA" id="ARBA00022884"/>
    </source>
</evidence>
<dbReference type="GO" id="GO:0003729">
    <property type="term" value="F:mRNA binding"/>
    <property type="evidence" value="ECO:0007669"/>
    <property type="project" value="TreeGrafter"/>
</dbReference>
<dbReference type="SMART" id="SM00316">
    <property type="entry name" value="S1"/>
    <property type="match status" value="6"/>
</dbReference>
<evidence type="ECO:0000256" key="1">
    <source>
        <dbReference type="ARBA" id="ARBA00006767"/>
    </source>
</evidence>
<accession>A0A919BIE3</accession>